<evidence type="ECO:0000313" key="4">
    <source>
        <dbReference type="Proteomes" id="UP000186819"/>
    </source>
</evidence>
<proteinExistence type="predicted"/>
<evidence type="ECO:0000256" key="1">
    <source>
        <dbReference type="SAM" id="Phobius"/>
    </source>
</evidence>
<accession>A0A1N6XSX9</accession>
<dbReference type="Proteomes" id="UP000186819">
    <property type="component" value="Unassembled WGS sequence"/>
</dbReference>
<dbReference type="Pfam" id="PF05425">
    <property type="entry name" value="CopD"/>
    <property type="match status" value="1"/>
</dbReference>
<dbReference type="STRING" id="34027.SAMN05421829_109109"/>
<gene>
    <name evidence="3" type="ORF">SAMN05421829_109109</name>
</gene>
<evidence type="ECO:0000259" key="2">
    <source>
        <dbReference type="Pfam" id="PF05425"/>
    </source>
</evidence>
<evidence type="ECO:0000313" key="3">
    <source>
        <dbReference type="EMBL" id="SIR05440.1"/>
    </source>
</evidence>
<reference evidence="4" key="1">
    <citation type="submission" date="2017-01" db="EMBL/GenBank/DDBJ databases">
        <authorList>
            <person name="Varghese N."/>
            <person name="Submissions S."/>
        </authorList>
    </citation>
    <scope>NUCLEOTIDE SEQUENCE [LARGE SCALE GENOMIC DNA]</scope>
    <source>
        <strain evidence="4">ATCC 51758</strain>
    </source>
</reference>
<sequence>MTLRHLVLFLHLASVIVWVGGMVFAYLCLRPAATALPPSQRLPLWVGVFERFFPMVWVAVVLLPMTGIGRLVEVGFGHAPRAWHVMMLTGLVMIAVFLSIWFGPWRRLRAAVAREEWAVGAVALNQIRQRVGFNIVLGAVTVAIATLGLGV</sequence>
<dbReference type="InterPro" id="IPR008457">
    <property type="entry name" value="Cu-R_CopD_dom"/>
</dbReference>
<keyword evidence="4" id="KW-1185">Reference proteome</keyword>
<feature type="domain" description="Copper resistance protein D" evidence="2">
    <location>
        <begin position="48"/>
        <end position="146"/>
    </location>
</feature>
<feature type="transmembrane region" description="Helical" evidence="1">
    <location>
        <begin position="131"/>
        <end position="150"/>
    </location>
</feature>
<keyword evidence="1" id="KW-0472">Membrane</keyword>
<dbReference type="GO" id="GO:0016020">
    <property type="term" value="C:membrane"/>
    <property type="evidence" value="ECO:0007669"/>
    <property type="project" value="InterPro"/>
</dbReference>
<dbReference type="OrthoDB" id="8419862at2"/>
<protein>
    <submittedName>
        <fullName evidence="3">Uncharacterized membrane protein</fullName>
    </submittedName>
</protein>
<feature type="transmembrane region" description="Helical" evidence="1">
    <location>
        <begin position="83"/>
        <end position="102"/>
    </location>
</feature>
<dbReference type="RefSeq" id="WP_076602836.1">
    <property type="nucleotide sequence ID" value="NZ_FTMD01000009.1"/>
</dbReference>
<keyword evidence="1" id="KW-1133">Transmembrane helix</keyword>
<dbReference type="AlphaFoldDB" id="A0A1N6XSX9"/>
<keyword evidence="1" id="KW-0812">Transmembrane</keyword>
<feature type="transmembrane region" description="Helical" evidence="1">
    <location>
        <begin position="6"/>
        <end position="29"/>
    </location>
</feature>
<dbReference type="EMBL" id="FTMD01000009">
    <property type="protein sequence ID" value="SIR05440.1"/>
    <property type="molecule type" value="Genomic_DNA"/>
</dbReference>
<organism evidence="3 4">
    <name type="scientific">Aromatoleum tolulyticum</name>
    <dbReference type="NCBI Taxonomy" id="34027"/>
    <lineage>
        <taxon>Bacteria</taxon>
        <taxon>Pseudomonadati</taxon>
        <taxon>Pseudomonadota</taxon>
        <taxon>Betaproteobacteria</taxon>
        <taxon>Rhodocyclales</taxon>
        <taxon>Rhodocyclaceae</taxon>
        <taxon>Aromatoleum</taxon>
    </lineage>
</organism>
<name>A0A1N6XSX9_9RHOO</name>